<keyword evidence="3" id="KW-0012">Acyltransferase</keyword>
<dbReference type="PROSITE" id="PS52004">
    <property type="entry name" value="KS3_2"/>
    <property type="match status" value="1"/>
</dbReference>
<name>A0A3E0GZ24_9PSEU</name>
<dbReference type="SUPFAM" id="SSF53901">
    <property type="entry name" value="Thiolase-like"/>
    <property type="match status" value="2"/>
</dbReference>
<dbReference type="CDD" id="cd00832">
    <property type="entry name" value="CLF"/>
    <property type="match status" value="1"/>
</dbReference>
<dbReference type="PANTHER" id="PTHR11712">
    <property type="entry name" value="POLYKETIDE SYNTHASE-RELATED"/>
    <property type="match status" value="1"/>
</dbReference>
<evidence type="ECO:0000259" key="5">
    <source>
        <dbReference type="PROSITE" id="PS52004"/>
    </source>
</evidence>
<comment type="similarity">
    <text evidence="1 4">Belongs to the thiolase-like superfamily. Beta-ketoacyl-ACP synthases family.</text>
</comment>
<organism evidence="6 7">
    <name type="scientific">Kutzneria buriramensis</name>
    <dbReference type="NCBI Taxonomy" id="1045776"/>
    <lineage>
        <taxon>Bacteria</taxon>
        <taxon>Bacillati</taxon>
        <taxon>Actinomycetota</taxon>
        <taxon>Actinomycetes</taxon>
        <taxon>Pseudonocardiales</taxon>
        <taxon>Pseudonocardiaceae</taxon>
        <taxon>Kutzneria</taxon>
    </lineage>
</organism>
<dbReference type="InterPro" id="IPR014031">
    <property type="entry name" value="Ketoacyl_synth_C"/>
</dbReference>
<dbReference type="PANTHER" id="PTHR11712:SF322">
    <property type="entry name" value="POLYKETIDE BETA-KETOACYL SYNTHASE 2-RELATED"/>
    <property type="match status" value="1"/>
</dbReference>
<protein>
    <submittedName>
        <fullName evidence="6">Act minimal PKS chain-length factor (CLF/KS beta)</fullName>
    </submittedName>
</protein>
<evidence type="ECO:0000256" key="1">
    <source>
        <dbReference type="ARBA" id="ARBA00008467"/>
    </source>
</evidence>
<accession>A0A3E0GZ24</accession>
<proteinExistence type="inferred from homology"/>
<dbReference type="GO" id="GO:0006633">
    <property type="term" value="P:fatty acid biosynthetic process"/>
    <property type="evidence" value="ECO:0007669"/>
    <property type="project" value="TreeGrafter"/>
</dbReference>
<dbReference type="OrthoDB" id="416758at2"/>
<evidence type="ECO:0000256" key="2">
    <source>
        <dbReference type="ARBA" id="ARBA00022679"/>
    </source>
</evidence>
<evidence type="ECO:0000256" key="3">
    <source>
        <dbReference type="ARBA" id="ARBA00023315"/>
    </source>
</evidence>
<dbReference type="InterPro" id="IPR016039">
    <property type="entry name" value="Thiolase-like"/>
</dbReference>
<dbReference type="EMBL" id="QUNO01000021">
    <property type="protein sequence ID" value="REH32558.1"/>
    <property type="molecule type" value="Genomic_DNA"/>
</dbReference>
<evidence type="ECO:0000313" key="6">
    <source>
        <dbReference type="EMBL" id="REH32558.1"/>
    </source>
</evidence>
<dbReference type="RefSeq" id="WP_116180681.1">
    <property type="nucleotide sequence ID" value="NZ_CP144375.1"/>
</dbReference>
<dbReference type="Gene3D" id="3.40.47.10">
    <property type="match status" value="2"/>
</dbReference>
<evidence type="ECO:0000256" key="4">
    <source>
        <dbReference type="RuleBase" id="RU003694"/>
    </source>
</evidence>
<sequence>MTTTLTATEPTVVTGIGVLAPNGVSAEDYWRATLAGRTGIGRLTGFDVSEYPVRLAGQVDLDPAGRLPGRLLPQTDRVTRLALVAAEDALADAGVDPAALPEYGMGVVTSNASGGFGFTHTEIQKLWTRGPQFVSVYESFAWFYAVNTGQISIRHGMRGPSGVVVAEQAGGLDAIGHARRNLARGARLMVTGGVESSFDPWGWVSHIASGRLTTDDDPATAYRPFDPTASGYVAGEGGAILVLENESSARERDARVYGEIAGYAATFDPRPGSGRPPGLGRAARLALEQAEVSPADVQVVFADAAGTPELDRQEAEALVSLFGPYGVPVTAPKALTGRLYSGGPPLDVAAALLSIRDGVVPPTPSAAGEDYRLDLVTGSARRLPVRTALVLARGRGGFNAAAVVREFPSTQRS</sequence>
<feature type="domain" description="Ketosynthase family 3 (KS3)" evidence="5">
    <location>
        <begin position="8"/>
        <end position="406"/>
    </location>
</feature>
<keyword evidence="7" id="KW-1185">Reference proteome</keyword>
<dbReference type="Pfam" id="PF00109">
    <property type="entry name" value="ketoacyl-synt"/>
    <property type="match status" value="1"/>
</dbReference>
<keyword evidence="2 4" id="KW-0808">Transferase</keyword>
<comment type="caution">
    <text evidence="6">The sequence shown here is derived from an EMBL/GenBank/DDBJ whole genome shotgun (WGS) entry which is preliminary data.</text>
</comment>
<dbReference type="InterPro" id="IPR014030">
    <property type="entry name" value="Ketoacyl_synth_N"/>
</dbReference>
<dbReference type="InterPro" id="IPR000794">
    <property type="entry name" value="Beta-ketoacyl_synthase"/>
</dbReference>
<dbReference type="Pfam" id="PF02801">
    <property type="entry name" value="Ketoacyl-synt_C"/>
    <property type="match status" value="1"/>
</dbReference>
<dbReference type="AlphaFoldDB" id="A0A3E0GZ24"/>
<evidence type="ECO:0000313" key="7">
    <source>
        <dbReference type="Proteomes" id="UP000256269"/>
    </source>
</evidence>
<dbReference type="Proteomes" id="UP000256269">
    <property type="component" value="Unassembled WGS sequence"/>
</dbReference>
<gene>
    <name evidence="6" type="ORF">BCF44_121107</name>
</gene>
<reference evidence="6 7" key="1">
    <citation type="submission" date="2018-08" db="EMBL/GenBank/DDBJ databases">
        <title>Genomic Encyclopedia of Archaeal and Bacterial Type Strains, Phase II (KMG-II): from individual species to whole genera.</title>
        <authorList>
            <person name="Goeker M."/>
        </authorList>
    </citation>
    <scope>NUCLEOTIDE SEQUENCE [LARGE SCALE GENOMIC DNA]</scope>
    <source>
        <strain evidence="6 7">DSM 45791</strain>
    </source>
</reference>
<dbReference type="SMART" id="SM00825">
    <property type="entry name" value="PKS_KS"/>
    <property type="match status" value="1"/>
</dbReference>
<dbReference type="InterPro" id="IPR020841">
    <property type="entry name" value="PKS_Beta-ketoAc_synthase_dom"/>
</dbReference>
<dbReference type="GO" id="GO:0004315">
    <property type="term" value="F:3-oxoacyl-[acyl-carrier-protein] synthase activity"/>
    <property type="evidence" value="ECO:0007669"/>
    <property type="project" value="TreeGrafter"/>
</dbReference>